<dbReference type="PANTHER" id="PTHR33608">
    <property type="entry name" value="BLL2464 PROTEIN"/>
    <property type="match status" value="1"/>
</dbReference>
<gene>
    <name evidence="2" type="ORF">GPA27_24355</name>
</gene>
<evidence type="ECO:0000313" key="2">
    <source>
        <dbReference type="EMBL" id="NMG00516.1"/>
    </source>
</evidence>
<dbReference type="RefSeq" id="WP_169143039.1">
    <property type="nucleotide sequence ID" value="NZ_WTVS01000082.1"/>
</dbReference>
<evidence type="ECO:0000259" key="1">
    <source>
        <dbReference type="Pfam" id="PF01882"/>
    </source>
</evidence>
<dbReference type="Proteomes" id="UP000634522">
    <property type="component" value="Unassembled WGS sequence"/>
</dbReference>
<comment type="caution">
    <text evidence="2">The sequence shown here is derived from an EMBL/GenBank/DDBJ whole genome shotgun (WGS) entry which is preliminary data.</text>
</comment>
<feature type="domain" description="DUF58" evidence="1">
    <location>
        <begin position="51"/>
        <end position="265"/>
    </location>
</feature>
<protein>
    <submittedName>
        <fullName evidence="2">DUF58 domain-containing protein</fullName>
    </submittedName>
</protein>
<dbReference type="Pfam" id="PF01882">
    <property type="entry name" value="DUF58"/>
    <property type="match status" value="1"/>
</dbReference>
<proteinExistence type="predicted"/>
<dbReference type="PANTHER" id="PTHR33608:SF12">
    <property type="entry name" value="DUF58 DOMAIN-CONTAINING PROTEIN"/>
    <property type="match status" value="1"/>
</dbReference>
<dbReference type="EMBL" id="WTVS01000082">
    <property type="protein sequence ID" value="NMG00516.1"/>
    <property type="molecule type" value="Genomic_DNA"/>
</dbReference>
<name>A0ABX1NML1_9RHOO</name>
<sequence length="303" mass="32518">MQTSNIAPTHHDLIALRAQVAALRATWGMGNGASGGAHRSPRLGAGLDFAEVRPYQTGDDPRNMDWRHTARRGQPFTKLFHEERERPVRVFVDLGPTMRFGTRCAFKSVVAARTAALLAWATIDAGDRIGGTVHDGHAHREQPTCGRERGALGLIHQLVAAAAAPCSTSGPDAFTAALRAFAHPVRPGSHAVVVSDFHHLDVAGERALAMLRGASGITLVRVFDTIESAPPPPGIYRIAARDGTRTLDLRDPTARDAYGAPFRERSERLAALARRLGATLLPLATHDDPLRTLAALFRPTAAA</sequence>
<accession>A0ABX1NML1</accession>
<organism evidence="2 3">
    <name type="scientific">Aromatoleum toluolicum</name>
    <dbReference type="NCBI Taxonomy" id="90060"/>
    <lineage>
        <taxon>Bacteria</taxon>
        <taxon>Pseudomonadati</taxon>
        <taxon>Pseudomonadota</taxon>
        <taxon>Betaproteobacteria</taxon>
        <taxon>Rhodocyclales</taxon>
        <taxon>Rhodocyclaceae</taxon>
        <taxon>Aromatoleum</taxon>
    </lineage>
</organism>
<keyword evidence="3" id="KW-1185">Reference proteome</keyword>
<evidence type="ECO:0000313" key="3">
    <source>
        <dbReference type="Proteomes" id="UP000634522"/>
    </source>
</evidence>
<reference evidence="2 3" key="1">
    <citation type="submission" date="2019-12" db="EMBL/GenBank/DDBJ databases">
        <title>Comparative genomics gives insights into the taxonomy of the Azoarcus-Aromatoleum group and reveals separate origins of nif in the plant-associated Azoarcus and non-plant-associated Aromatoleum sub-groups.</title>
        <authorList>
            <person name="Lafos M."/>
            <person name="Maluk M."/>
            <person name="Batista M."/>
            <person name="Junghare M."/>
            <person name="Carmona M."/>
            <person name="Faoro H."/>
            <person name="Cruz L.M."/>
            <person name="Battistoni F."/>
            <person name="De Souza E."/>
            <person name="Pedrosa F."/>
            <person name="Chen W.-M."/>
            <person name="Poole P.S."/>
            <person name="Dixon R.A."/>
            <person name="James E.K."/>
        </authorList>
    </citation>
    <scope>NUCLEOTIDE SEQUENCE [LARGE SCALE GENOMIC DNA]</scope>
    <source>
        <strain evidence="2 3">T</strain>
    </source>
</reference>
<dbReference type="InterPro" id="IPR002881">
    <property type="entry name" value="DUF58"/>
</dbReference>